<keyword evidence="1" id="KW-0732">Signal</keyword>
<dbReference type="PANTHER" id="PTHR37835:SF1">
    <property type="entry name" value="ALPHA-CLOSTRIPAIN"/>
    <property type="match status" value="1"/>
</dbReference>
<dbReference type="PANTHER" id="PTHR37835">
    <property type="entry name" value="ALPHA-CLOSTRIPAIN"/>
    <property type="match status" value="1"/>
</dbReference>
<name>A0A2Z2NTL3_9GAMM</name>
<dbReference type="InterPro" id="IPR005077">
    <property type="entry name" value="Peptidase_C11"/>
</dbReference>
<evidence type="ECO:0000313" key="3">
    <source>
        <dbReference type="Proteomes" id="UP000250079"/>
    </source>
</evidence>
<dbReference type="Gene3D" id="3.40.50.11970">
    <property type="match status" value="1"/>
</dbReference>
<evidence type="ECO:0008006" key="4">
    <source>
        <dbReference type="Google" id="ProtNLM"/>
    </source>
</evidence>
<dbReference type="AlphaFoldDB" id="A0A2Z2NTL3"/>
<evidence type="ECO:0000256" key="1">
    <source>
        <dbReference type="SAM" id="SignalP"/>
    </source>
</evidence>
<dbReference type="Pfam" id="PF03415">
    <property type="entry name" value="Peptidase_C11"/>
    <property type="match status" value="1"/>
</dbReference>
<gene>
    <name evidence="2" type="ORF">IMCC3135_16545</name>
</gene>
<protein>
    <recommendedName>
        <fullName evidence="4">Clostripain</fullName>
    </recommendedName>
</protein>
<keyword evidence="3" id="KW-1185">Reference proteome</keyword>
<reference evidence="2 3" key="1">
    <citation type="submission" date="2016-12" db="EMBL/GenBank/DDBJ databases">
        <authorList>
            <person name="Song W.-J."/>
            <person name="Kurnit D.M."/>
        </authorList>
    </citation>
    <scope>NUCLEOTIDE SEQUENCE [LARGE SCALE GENOMIC DNA]</scope>
    <source>
        <strain evidence="2 3">IMCC3135</strain>
    </source>
</reference>
<accession>A0A2Z2NTL3</accession>
<dbReference type="Proteomes" id="UP000250079">
    <property type="component" value="Chromosome"/>
</dbReference>
<dbReference type="PROSITE" id="PS51257">
    <property type="entry name" value="PROKAR_LIPOPROTEIN"/>
    <property type="match status" value="1"/>
</dbReference>
<feature type="chain" id="PRO_5016243618" description="Clostripain" evidence="1">
    <location>
        <begin position="22"/>
        <end position="730"/>
    </location>
</feature>
<organism evidence="2 3">
    <name type="scientific">Granulosicoccus antarcticus IMCC3135</name>
    <dbReference type="NCBI Taxonomy" id="1192854"/>
    <lineage>
        <taxon>Bacteria</taxon>
        <taxon>Pseudomonadati</taxon>
        <taxon>Pseudomonadota</taxon>
        <taxon>Gammaproteobacteria</taxon>
        <taxon>Chromatiales</taxon>
        <taxon>Granulosicoccaceae</taxon>
        <taxon>Granulosicoccus</taxon>
    </lineage>
</organism>
<dbReference type="EMBL" id="CP018632">
    <property type="protein sequence ID" value="ASJ73391.1"/>
    <property type="molecule type" value="Genomic_DNA"/>
</dbReference>
<feature type="signal peptide" evidence="1">
    <location>
        <begin position="1"/>
        <end position="21"/>
    </location>
</feature>
<evidence type="ECO:0000313" key="2">
    <source>
        <dbReference type="EMBL" id="ASJ73391.1"/>
    </source>
</evidence>
<sequence>MSEFRKISTLKVLGSCAIASAILLVACSDSDNDQDPDDSTFVGSRAGRAGVNNHPGVLTALPTAGEKVNGEGVRKLLMLYMVGSDLESGSDAGTTDLLEVQTALNAMSDAQLANFDIVVAFGGSEKEGWKGMRIADTDLLFDDAEDGIYGNLPAESYRYLATGANMGDQSSLELFFRYINQTYENYDDTALVMWDHGSAYGPFGNDDNFNSDALSLSEINGALAAASPGEPVNNGKLGMIGFDACLNGNLEIASVTQPYAEYHVGSEELEPGHGWNYTFVVNEFGKGTGIRQFATGLVDNYVNHGSHPYKSDGKTLSVYDQTQFAPVRSAVDALYADLSSNYNLEADIANAVIDATEGSFGFGKSSREDESISIDLREFITILKSKLDVVGYADTHAKMSAVETALDAYIIKTAQDGTRAKAGGITIAPPSVSPGSYASVKFSNGVESLVKTYAADVSSDDTAPVEALALATRNAEGDSVNEIRARFIDDNLASVHVIYGFQDTDTIDGSDEPVDYFLPIITFPADYDEQNDEYVGTTWEGKGFFLNYGEAEEDSVFIPVEFNQRYENEEGSFEVYTTEVDFVPASVTSDVEPGSDDELIETAVLQLVARVNDDDSLTVVDHHFRTYVQIFDNDVDDHSTLLFDRNDRRLAIGDRVVFYSQALAMDEGEEDEFITTSDSFVQLTQTANFSFEGVEHTDSSGQVAVPEAALAAFDIAGNFTLTAPREIVVE</sequence>
<proteinExistence type="predicted"/>
<dbReference type="KEGG" id="gai:IMCC3135_16545"/>